<name>A0A382D2E8_9ZZZZ</name>
<protein>
    <submittedName>
        <fullName evidence="1">Uncharacterized protein</fullName>
    </submittedName>
</protein>
<dbReference type="EMBL" id="UINC01036976">
    <property type="protein sequence ID" value="SVB31757.1"/>
    <property type="molecule type" value="Genomic_DNA"/>
</dbReference>
<dbReference type="AlphaFoldDB" id="A0A382D2E8"/>
<sequence length="91" mass="10450">MTRMTLALSLRPSLWLTACRQTHRLAGRGWWRRPPFLPVPAPAYARFRALTQYGEPGRPPEVADVVTWLVWARDMERTWSGPPGEGLDSNY</sequence>
<organism evidence="1">
    <name type="scientific">marine metagenome</name>
    <dbReference type="NCBI Taxonomy" id="408172"/>
    <lineage>
        <taxon>unclassified sequences</taxon>
        <taxon>metagenomes</taxon>
        <taxon>ecological metagenomes</taxon>
    </lineage>
</organism>
<evidence type="ECO:0000313" key="1">
    <source>
        <dbReference type="EMBL" id="SVB31757.1"/>
    </source>
</evidence>
<proteinExistence type="predicted"/>
<gene>
    <name evidence="1" type="ORF">METZ01_LOCUS184611</name>
</gene>
<reference evidence="1" key="1">
    <citation type="submission" date="2018-05" db="EMBL/GenBank/DDBJ databases">
        <authorList>
            <person name="Lanie J.A."/>
            <person name="Ng W.-L."/>
            <person name="Kazmierczak K.M."/>
            <person name="Andrzejewski T.M."/>
            <person name="Davidsen T.M."/>
            <person name="Wayne K.J."/>
            <person name="Tettelin H."/>
            <person name="Glass J.I."/>
            <person name="Rusch D."/>
            <person name="Podicherti R."/>
            <person name="Tsui H.-C.T."/>
            <person name="Winkler M.E."/>
        </authorList>
    </citation>
    <scope>NUCLEOTIDE SEQUENCE</scope>
</reference>
<accession>A0A382D2E8</accession>